<name>X1B5Y4_9ZZZZ</name>
<evidence type="ECO:0000313" key="1">
    <source>
        <dbReference type="EMBL" id="GAG79573.1"/>
    </source>
</evidence>
<reference evidence="1" key="1">
    <citation type="journal article" date="2014" name="Front. Microbiol.">
        <title>High frequency of phylogenetically diverse reductive dehalogenase-homologous genes in deep subseafloor sedimentary metagenomes.</title>
        <authorList>
            <person name="Kawai M."/>
            <person name="Futagami T."/>
            <person name="Toyoda A."/>
            <person name="Takaki Y."/>
            <person name="Nishi S."/>
            <person name="Hori S."/>
            <person name="Arai W."/>
            <person name="Tsubouchi T."/>
            <person name="Morono Y."/>
            <person name="Uchiyama I."/>
            <person name="Ito T."/>
            <person name="Fujiyama A."/>
            <person name="Inagaki F."/>
            <person name="Takami H."/>
        </authorList>
    </citation>
    <scope>NUCLEOTIDE SEQUENCE</scope>
    <source>
        <strain evidence="1">Expedition CK06-06</strain>
    </source>
</reference>
<proteinExistence type="predicted"/>
<dbReference type="EMBL" id="BART01016269">
    <property type="protein sequence ID" value="GAG79573.1"/>
    <property type="molecule type" value="Genomic_DNA"/>
</dbReference>
<gene>
    <name evidence="1" type="ORF">S01H4_31334</name>
</gene>
<feature type="non-terminal residue" evidence="1">
    <location>
        <position position="42"/>
    </location>
</feature>
<organism evidence="1">
    <name type="scientific">marine sediment metagenome</name>
    <dbReference type="NCBI Taxonomy" id="412755"/>
    <lineage>
        <taxon>unclassified sequences</taxon>
        <taxon>metagenomes</taxon>
        <taxon>ecological metagenomes</taxon>
    </lineage>
</organism>
<sequence length="42" mass="4840">MSINEVNSYDVESHVPEIYDQEETQTHDVKFIAKLLQNTNCG</sequence>
<comment type="caution">
    <text evidence="1">The sequence shown here is derived from an EMBL/GenBank/DDBJ whole genome shotgun (WGS) entry which is preliminary data.</text>
</comment>
<protein>
    <submittedName>
        <fullName evidence="1">Uncharacterized protein</fullName>
    </submittedName>
</protein>
<dbReference type="AlphaFoldDB" id="X1B5Y4"/>
<accession>X1B5Y4</accession>